<name>A0AAQ4DUG8_AMBAM</name>
<evidence type="ECO:0000256" key="2">
    <source>
        <dbReference type="SAM" id="Phobius"/>
    </source>
</evidence>
<dbReference type="SMART" id="SM00186">
    <property type="entry name" value="FBG"/>
    <property type="match status" value="1"/>
</dbReference>
<comment type="caution">
    <text evidence="4">The sequence shown here is derived from an EMBL/GenBank/DDBJ whole genome shotgun (WGS) entry which is preliminary data.</text>
</comment>
<dbReference type="SUPFAM" id="SSF56496">
    <property type="entry name" value="Fibrinogen C-terminal domain-like"/>
    <property type="match status" value="1"/>
</dbReference>
<dbReference type="GO" id="GO:0005615">
    <property type="term" value="C:extracellular space"/>
    <property type="evidence" value="ECO:0007669"/>
    <property type="project" value="TreeGrafter"/>
</dbReference>
<feature type="domain" description="Fibrinogen C-terminal" evidence="3">
    <location>
        <begin position="142"/>
        <end position="371"/>
    </location>
</feature>
<dbReference type="PROSITE" id="PS51406">
    <property type="entry name" value="FIBRINOGEN_C_2"/>
    <property type="match status" value="1"/>
</dbReference>
<keyword evidence="2" id="KW-0812">Transmembrane</keyword>
<evidence type="ECO:0000259" key="3">
    <source>
        <dbReference type="PROSITE" id="PS51406"/>
    </source>
</evidence>
<dbReference type="PROSITE" id="PS00514">
    <property type="entry name" value="FIBRINOGEN_C_1"/>
    <property type="match status" value="1"/>
</dbReference>
<gene>
    <name evidence="4" type="ORF">V5799_007107</name>
</gene>
<reference evidence="4 5" key="1">
    <citation type="journal article" date="2023" name="Arcadia Sci">
        <title>De novo assembly of a long-read Amblyomma americanum tick genome.</title>
        <authorList>
            <person name="Chou S."/>
            <person name="Poskanzer K.E."/>
            <person name="Rollins M."/>
            <person name="Thuy-Boun P.S."/>
        </authorList>
    </citation>
    <scope>NUCLEOTIDE SEQUENCE [LARGE SCALE GENOMIC DNA]</scope>
    <source>
        <strain evidence="4">F_SG_1</strain>
        <tissue evidence="4">Salivary glands</tissue>
    </source>
</reference>
<proteinExistence type="predicted"/>
<dbReference type="NCBIfam" id="NF040941">
    <property type="entry name" value="GGGWT_bact"/>
    <property type="match status" value="1"/>
</dbReference>
<dbReference type="EMBL" id="JARKHS020026697">
    <property type="protein sequence ID" value="KAK8766108.1"/>
    <property type="molecule type" value="Genomic_DNA"/>
</dbReference>
<dbReference type="Proteomes" id="UP001321473">
    <property type="component" value="Unassembled WGS sequence"/>
</dbReference>
<dbReference type="InterPro" id="IPR014716">
    <property type="entry name" value="Fibrinogen_a/b/g_C_1"/>
</dbReference>
<evidence type="ECO:0000256" key="1">
    <source>
        <dbReference type="ARBA" id="ARBA00023157"/>
    </source>
</evidence>
<evidence type="ECO:0000313" key="4">
    <source>
        <dbReference type="EMBL" id="KAK8766108.1"/>
    </source>
</evidence>
<dbReference type="PANTHER" id="PTHR19143">
    <property type="entry name" value="FIBRINOGEN/TENASCIN/ANGIOPOEITIN"/>
    <property type="match status" value="1"/>
</dbReference>
<dbReference type="Pfam" id="PF00147">
    <property type="entry name" value="Fibrinogen_C"/>
    <property type="match status" value="1"/>
</dbReference>
<feature type="transmembrane region" description="Helical" evidence="2">
    <location>
        <begin position="98"/>
        <end position="121"/>
    </location>
</feature>
<evidence type="ECO:0000313" key="5">
    <source>
        <dbReference type="Proteomes" id="UP001321473"/>
    </source>
</evidence>
<dbReference type="CDD" id="cd00087">
    <property type="entry name" value="FReD"/>
    <property type="match status" value="1"/>
</dbReference>
<dbReference type="InterPro" id="IPR036056">
    <property type="entry name" value="Fibrinogen-like_C"/>
</dbReference>
<keyword evidence="1" id="KW-1015">Disulfide bond</keyword>
<dbReference type="InterPro" id="IPR050373">
    <property type="entry name" value="Fibrinogen_C-term_domain"/>
</dbReference>
<sequence>MSRPCGIEVQRRPSISVWFRGRKGQPRGEGGRKTRLSSQATPAMELEKTFIFLGFYITKKTRVPEWKEPACELKLPLRCTEPLCVASKRLQYRPCTMAHCLLFLYVAAAVAVSVVQSAALAKPSIEQAEERVRELTQLLGDIRSSIQPRHCSDLLHGGQRESGVYTVFHKAAGTSGQRVYCDMDTDGGGWTVVQRRGQFGNSVYHFYRNWTEYAKGFGDPANEYWIGNEALHALTSDGDEMTLRVVLSNSTEDSQSVDYESVRIENEENLFKLQLGKLLGPDGWDALRNGNGRNFSTFDRDNDLGANEHCAVRYRGGWWYNHCHLANLNGLNLNGPHVSFADGLEWSVRGYPVRLYHYSYPSVQMMIRPVGSVLDRRSSLISLTPV</sequence>
<protein>
    <recommendedName>
        <fullName evidence="3">Fibrinogen C-terminal domain-containing protein</fullName>
    </recommendedName>
</protein>
<dbReference type="AlphaFoldDB" id="A0AAQ4DUG8"/>
<keyword evidence="2" id="KW-1133">Transmembrane helix</keyword>
<accession>A0AAQ4DUG8</accession>
<dbReference type="InterPro" id="IPR020837">
    <property type="entry name" value="Fibrinogen_CS"/>
</dbReference>
<keyword evidence="5" id="KW-1185">Reference proteome</keyword>
<dbReference type="PANTHER" id="PTHR19143:SF458">
    <property type="entry name" value="FIBRINOGEN C-TERMINAL DOMAIN-CONTAINING PROTEIN-RELATED"/>
    <property type="match status" value="1"/>
</dbReference>
<dbReference type="Gene3D" id="3.90.215.10">
    <property type="entry name" value="Gamma Fibrinogen, chain A, domain 1"/>
    <property type="match status" value="1"/>
</dbReference>
<organism evidence="4 5">
    <name type="scientific">Amblyomma americanum</name>
    <name type="common">Lone star tick</name>
    <dbReference type="NCBI Taxonomy" id="6943"/>
    <lineage>
        <taxon>Eukaryota</taxon>
        <taxon>Metazoa</taxon>
        <taxon>Ecdysozoa</taxon>
        <taxon>Arthropoda</taxon>
        <taxon>Chelicerata</taxon>
        <taxon>Arachnida</taxon>
        <taxon>Acari</taxon>
        <taxon>Parasitiformes</taxon>
        <taxon>Ixodida</taxon>
        <taxon>Ixodoidea</taxon>
        <taxon>Ixodidae</taxon>
        <taxon>Amblyomminae</taxon>
        <taxon>Amblyomma</taxon>
    </lineage>
</organism>
<keyword evidence="2" id="KW-0472">Membrane</keyword>
<dbReference type="InterPro" id="IPR002181">
    <property type="entry name" value="Fibrinogen_a/b/g_C_dom"/>
</dbReference>